<comment type="subcellular location">
    <subcellularLocation>
        <location evidence="2">Secreted</location>
    </subcellularLocation>
</comment>
<dbReference type="InterPro" id="IPR005103">
    <property type="entry name" value="AA9_LPMO"/>
</dbReference>
<name>A0A8K0WTS3_9HYPO</name>
<evidence type="ECO:0000256" key="11">
    <source>
        <dbReference type="ARBA" id="ARBA00047174"/>
    </source>
</evidence>
<evidence type="ECO:0000256" key="5">
    <source>
        <dbReference type="ARBA" id="ARBA00023001"/>
    </source>
</evidence>
<keyword evidence="5" id="KW-0136">Cellulose degradation</keyword>
<keyword evidence="15" id="KW-1185">Reference proteome</keyword>
<dbReference type="EMBL" id="JAGPNK010000003">
    <property type="protein sequence ID" value="KAH7324437.1"/>
    <property type="molecule type" value="Genomic_DNA"/>
</dbReference>
<evidence type="ECO:0000256" key="9">
    <source>
        <dbReference type="ARBA" id="ARBA00044502"/>
    </source>
</evidence>
<organism evidence="14 15">
    <name type="scientific">Stachybotrys elegans</name>
    <dbReference type="NCBI Taxonomy" id="80388"/>
    <lineage>
        <taxon>Eukaryota</taxon>
        <taxon>Fungi</taxon>
        <taxon>Dikarya</taxon>
        <taxon>Ascomycota</taxon>
        <taxon>Pezizomycotina</taxon>
        <taxon>Sordariomycetes</taxon>
        <taxon>Hypocreomycetidae</taxon>
        <taxon>Hypocreales</taxon>
        <taxon>Stachybotryaceae</taxon>
        <taxon>Stachybotrys</taxon>
    </lineage>
</organism>
<dbReference type="InterPro" id="IPR049892">
    <property type="entry name" value="AA9"/>
</dbReference>
<dbReference type="Pfam" id="PF03443">
    <property type="entry name" value="AA9"/>
    <property type="match status" value="1"/>
</dbReference>
<feature type="chain" id="PRO_5035477369" description="lytic cellulose monooxygenase (C4-dehydrogenating)" evidence="12">
    <location>
        <begin position="19"/>
        <end position="227"/>
    </location>
</feature>
<feature type="signal peptide" evidence="12">
    <location>
        <begin position="1"/>
        <end position="18"/>
    </location>
</feature>
<sequence length="227" mass="24087">MQLLSTLLAALAASEVSAHYIFQRLDIGGTTGGVYEGIRQNSNYNSPVTDLTSTDLRCNVGATNNGASTAVRSARAGDRFTFYLDTAVYHQGPVSVFVSKAPSSVQSYTGDGTWAKIADIGPTFNGGSASWNLAQSYSFTLPSCLPDGEYLLKISQLGIHNPWPAGIPQFYTSCAQIRVTGGTNTGRFNPTLRIPGAFSSSESGYTANIYSPDFRSYTVPGGAVFTC</sequence>
<dbReference type="GO" id="GO:0005576">
    <property type="term" value="C:extracellular region"/>
    <property type="evidence" value="ECO:0007669"/>
    <property type="project" value="UniProtKB-SubCell"/>
</dbReference>
<accession>A0A8K0WTS3</accession>
<evidence type="ECO:0000256" key="2">
    <source>
        <dbReference type="ARBA" id="ARBA00004613"/>
    </source>
</evidence>
<dbReference type="GO" id="GO:0016787">
    <property type="term" value="F:hydrolase activity"/>
    <property type="evidence" value="ECO:0007669"/>
    <property type="project" value="UniProtKB-KW"/>
</dbReference>
<dbReference type="OrthoDB" id="6038816at2759"/>
<keyword evidence="4 12" id="KW-0732">Signal</keyword>
<evidence type="ECO:0000256" key="8">
    <source>
        <dbReference type="ARBA" id="ARBA00023326"/>
    </source>
</evidence>
<gene>
    <name evidence="14" type="ORF">B0I35DRAFT_388186</name>
</gene>
<feature type="domain" description="Auxiliary Activity family 9 catalytic" evidence="13">
    <location>
        <begin position="19"/>
        <end position="212"/>
    </location>
</feature>
<keyword evidence="8" id="KW-0624">Polysaccharide degradation</keyword>
<comment type="catalytic activity">
    <reaction evidence="10">
        <text>[(1-&gt;4)-beta-D-glucosyl]n+m + reduced acceptor + O2 = 4-dehydro-beta-D-glucosyl-[(1-&gt;4)-beta-D-glucosyl]n-1 + [(1-&gt;4)-beta-D-glucosyl]m + acceptor + H2O.</text>
        <dbReference type="EC" id="1.14.99.56"/>
    </reaction>
</comment>
<evidence type="ECO:0000256" key="4">
    <source>
        <dbReference type="ARBA" id="ARBA00022729"/>
    </source>
</evidence>
<dbReference type="EC" id="1.14.99.56" evidence="11"/>
<protein>
    <recommendedName>
        <fullName evidence="11">lytic cellulose monooxygenase (C4-dehydrogenating)</fullName>
        <ecNumber evidence="11">1.14.99.56</ecNumber>
    </recommendedName>
</protein>
<comment type="similarity">
    <text evidence="9">Belongs to the polysaccharide monooxygenase AA9 family.</text>
</comment>
<keyword evidence="7" id="KW-0119">Carbohydrate metabolism</keyword>
<dbReference type="PANTHER" id="PTHR33353">
    <property type="entry name" value="PUTATIVE (AFU_ORTHOLOGUE AFUA_1G12560)-RELATED"/>
    <property type="match status" value="1"/>
</dbReference>
<reference evidence="14" key="1">
    <citation type="journal article" date="2021" name="Nat. Commun.">
        <title>Genetic determinants of endophytism in the Arabidopsis root mycobiome.</title>
        <authorList>
            <person name="Mesny F."/>
            <person name="Miyauchi S."/>
            <person name="Thiergart T."/>
            <person name="Pickel B."/>
            <person name="Atanasova L."/>
            <person name="Karlsson M."/>
            <person name="Huettel B."/>
            <person name="Barry K.W."/>
            <person name="Haridas S."/>
            <person name="Chen C."/>
            <person name="Bauer D."/>
            <person name="Andreopoulos W."/>
            <person name="Pangilinan J."/>
            <person name="LaButti K."/>
            <person name="Riley R."/>
            <person name="Lipzen A."/>
            <person name="Clum A."/>
            <person name="Drula E."/>
            <person name="Henrissat B."/>
            <person name="Kohler A."/>
            <person name="Grigoriev I.V."/>
            <person name="Martin F.M."/>
            <person name="Hacquard S."/>
        </authorList>
    </citation>
    <scope>NUCLEOTIDE SEQUENCE</scope>
    <source>
        <strain evidence="14">MPI-CAGE-CH-0235</strain>
    </source>
</reference>
<comment type="caution">
    <text evidence="14">The sequence shown here is derived from an EMBL/GenBank/DDBJ whole genome shotgun (WGS) entry which is preliminary data.</text>
</comment>
<evidence type="ECO:0000256" key="10">
    <source>
        <dbReference type="ARBA" id="ARBA00045077"/>
    </source>
</evidence>
<evidence type="ECO:0000256" key="12">
    <source>
        <dbReference type="SAM" id="SignalP"/>
    </source>
</evidence>
<keyword evidence="3" id="KW-0964">Secreted</keyword>
<evidence type="ECO:0000256" key="1">
    <source>
        <dbReference type="ARBA" id="ARBA00001973"/>
    </source>
</evidence>
<evidence type="ECO:0000259" key="13">
    <source>
        <dbReference type="Pfam" id="PF03443"/>
    </source>
</evidence>
<dbReference type="AlphaFoldDB" id="A0A8K0WTS3"/>
<evidence type="ECO:0000313" key="15">
    <source>
        <dbReference type="Proteomes" id="UP000813444"/>
    </source>
</evidence>
<dbReference type="CDD" id="cd21175">
    <property type="entry name" value="LPMO_AA9"/>
    <property type="match status" value="1"/>
</dbReference>
<proteinExistence type="inferred from homology"/>
<dbReference type="PANTHER" id="PTHR33353:SF11">
    <property type="entry name" value="GLYCOSYLHYDROLASE FAMILY 61-7 PROTEIN"/>
    <property type="match status" value="1"/>
</dbReference>
<dbReference type="Proteomes" id="UP000813444">
    <property type="component" value="Unassembled WGS sequence"/>
</dbReference>
<evidence type="ECO:0000313" key="14">
    <source>
        <dbReference type="EMBL" id="KAH7324437.1"/>
    </source>
</evidence>
<dbReference type="GO" id="GO:0030245">
    <property type="term" value="P:cellulose catabolic process"/>
    <property type="evidence" value="ECO:0007669"/>
    <property type="project" value="UniProtKB-KW"/>
</dbReference>
<comment type="cofactor">
    <cofactor evidence="1">
        <name>Cu(2+)</name>
        <dbReference type="ChEBI" id="CHEBI:29036"/>
    </cofactor>
</comment>
<dbReference type="Gene3D" id="2.70.50.70">
    <property type="match status" value="1"/>
</dbReference>
<keyword evidence="14" id="KW-0378">Hydrolase</keyword>
<evidence type="ECO:0000256" key="3">
    <source>
        <dbReference type="ARBA" id="ARBA00022525"/>
    </source>
</evidence>
<keyword evidence="6" id="KW-1015">Disulfide bond</keyword>
<evidence type="ECO:0000256" key="6">
    <source>
        <dbReference type="ARBA" id="ARBA00023157"/>
    </source>
</evidence>
<evidence type="ECO:0000256" key="7">
    <source>
        <dbReference type="ARBA" id="ARBA00023277"/>
    </source>
</evidence>